<dbReference type="AlphaFoldDB" id="A0A0A9FEM4"/>
<sequence>MRGHRYYEVQLDPDCLFTKLGGCCPSTLPSVPVQQRSYITKELRILAC</sequence>
<accession>A0A0A9FEM4</accession>
<protein>
    <submittedName>
        <fullName evidence="1">Uncharacterized protein</fullName>
    </submittedName>
</protein>
<reference evidence="1" key="1">
    <citation type="submission" date="2014-09" db="EMBL/GenBank/DDBJ databases">
        <authorList>
            <person name="Magalhaes I.L.F."/>
            <person name="Oliveira U."/>
            <person name="Santos F.R."/>
            <person name="Vidigal T.H.D.A."/>
            <person name="Brescovit A.D."/>
            <person name="Santos A.J."/>
        </authorList>
    </citation>
    <scope>NUCLEOTIDE SEQUENCE</scope>
    <source>
        <tissue evidence="1">Shoot tissue taken approximately 20 cm above the soil surface</tissue>
    </source>
</reference>
<dbReference type="EMBL" id="GBRH01187084">
    <property type="protein sequence ID" value="JAE10812.1"/>
    <property type="molecule type" value="Transcribed_RNA"/>
</dbReference>
<name>A0A0A9FEM4_ARUDO</name>
<evidence type="ECO:0000313" key="1">
    <source>
        <dbReference type="EMBL" id="JAE10812.1"/>
    </source>
</evidence>
<organism evidence="1">
    <name type="scientific">Arundo donax</name>
    <name type="common">Giant reed</name>
    <name type="synonym">Donax arundinaceus</name>
    <dbReference type="NCBI Taxonomy" id="35708"/>
    <lineage>
        <taxon>Eukaryota</taxon>
        <taxon>Viridiplantae</taxon>
        <taxon>Streptophyta</taxon>
        <taxon>Embryophyta</taxon>
        <taxon>Tracheophyta</taxon>
        <taxon>Spermatophyta</taxon>
        <taxon>Magnoliopsida</taxon>
        <taxon>Liliopsida</taxon>
        <taxon>Poales</taxon>
        <taxon>Poaceae</taxon>
        <taxon>PACMAD clade</taxon>
        <taxon>Arundinoideae</taxon>
        <taxon>Arundineae</taxon>
        <taxon>Arundo</taxon>
    </lineage>
</organism>
<reference evidence="1" key="2">
    <citation type="journal article" date="2015" name="Data Brief">
        <title>Shoot transcriptome of the giant reed, Arundo donax.</title>
        <authorList>
            <person name="Barrero R.A."/>
            <person name="Guerrero F.D."/>
            <person name="Moolhuijzen P."/>
            <person name="Goolsby J.A."/>
            <person name="Tidwell J."/>
            <person name="Bellgard S.E."/>
            <person name="Bellgard M.I."/>
        </authorList>
    </citation>
    <scope>NUCLEOTIDE SEQUENCE</scope>
    <source>
        <tissue evidence="1">Shoot tissue taken approximately 20 cm above the soil surface</tissue>
    </source>
</reference>
<proteinExistence type="predicted"/>